<evidence type="ECO:0000313" key="2">
    <source>
        <dbReference type="EMBL" id="PVH93835.1"/>
    </source>
</evidence>
<name>A0A2V1D706_9PLEO</name>
<evidence type="ECO:0000256" key="1">
    <source>
        <dbReference type="SAM" id="MobiDB-lite"/>
    </source>
</evidence>
<dbReference type="SUPFAM" id="SSF52833">
    <property type="entry name" value="Thioredoxin-like"/>
    <property type="match status" value="1"/>
</dbReference>
<sequence length="379" mass="41314">MATAQSPTADPTPPTKLPTPPPSQAGGATIARKPLNIDASNDPRPSFSPSAAPSTPPFSPSSTTGILPKEDRSSQDTPSDLDFAGNVSVTNDLPTAADLAAADILHVLDSKGRSKPFGEVYKRAPVQQNADGDGNSDTHMDIAPRQLVIFIRHFFCGNCQEYLRELSASVTPEELLALETPTFITVIGCGRPDLIDMYAETTNCPFPILADPTGKLYDVLGMTRTLDLGKKKPKYIQSNILVTSMQSVVQALKTGSNALKGGSFKQVGGEFLFEDGECVWVHRMRNTRDHTEMEELRSKLGLVEGKQPVVRNRWSHAVKKATTTTPEKEKDRSPKAEDKDKKAGNRRRSMSWKSLGRGSKEKEREKEGLRAGSPVREEA</sequence>
<gene>
    <name evidence="2" type="ORF">DM02DRAFT_619043</name>
</gene>
<dbReference type="PANTHER" id="PTHR28630">
    <property type="match status" value="1"/>
</dbReference>
<dbReference type="AlphaFoldDB" id="A0A2V1D706"/>
<proteinExistence type="predicted"/>
<keyword evidence="3" id="KW-1185">Reference proteome</keyword>
<dbReference type="InterPro" id="IPR036249">
    <property type="entry name" value="Thioredoxin-like_sf"/>
</dbReference>
<dbReference type="PANTHER" id="PTHR28630:SF3">
    <property type="entry name" value="PEROXIREDOXIN-LIKE 2C"/>
    <property type="match status" value="1"/>
</dbReference>
<organism evidence="2 3">
    <name type="scientific">Periconia macrospinosa</name>
    <dbReference type="NCBI Taxonomy" id="97972"/>
    <lineage>
        <taxon>Eukaryota</taxon>
        <taxon>Fungi</taxon>
        <taxon>Dikarya</taxon>
        <taxon>Ascomycota</taxon>
        <taxon>Pezizomycotina</taxon>
        <taxon>Dothideomycetes</taxon>
        <taxon>Pleosporomycetidae</taxon>
        <taxon>Pleosporales</taxon>
        <taxon>Massarineae</taxon>
        <taxon>Periconiaceae</taxon>
        <taxon>Periconia</taxon>
    </lineage>
</organism>
<feature type="region of interest" description="Disordered" evidence="1">
    <location>
        <begin position="1"/>
        <end position="85"/>
    </location>
</feature>
<dbReference type="CDD" id="cd02970">
    <property type="entry name" value="PRX_like2"/>
    <property type="match status" value="1"/>
</dbReference>
<dbReference type="OrthoDB" id="40334at2759"/>
<dbReference type="Pfam" id="PF13911">
    <property type="entry name" value="AhpC-TSA_2"/>
    <property type="match status" value="1"/>
</dbReference>
<reference evidence="2 3" key="1">
    <citation type="journal article" date="2018" name="Sci. Rep.">
        <title>Comparative genomics provides insights into the lifestyle and reveals functional heterogeneity of dark septate endophytic fungi.</title>
        <authorList>
            <person name="Knapp D.G."/>
            <person name="Nemeth J.B."/>
            <person name="Barry K."/>
            <person name="Hainaut M."/>
            <person name="Henrissat B."/>
            <person name="Johnson J."/>
            <person name="Kuo A."/>
            <person name="Lim J.H.P."/>
            <person name="Lipzen A."/>
            <person name="Nolan M."/>
            <person name="Ohm R.A."/>
            <person name="Tamas L."/>
            <person name="Grigoriev I.V."/>
            <person name="Spatafora J.W."/>
            <person name="Nagy L.G."/>
            <person name="Kovacs G.M."/>
        </authorList>
    </citation>
    <scope>NUCLEOTIDE SEQUENCE [LARGE SCALE GENOMIC DNA]</scope>
    <source>
        <strain evidence="2 3">DSE2036</strain>
    </source>
</reference>
<dbReference type="Proteomes" id="UP000244855">
    <property type="component" value="Unassembled WGS sequence"/>
</dbReference>
<feature type="compositionally biased region" description="Basic and acidic residues" evidence="1">
    <location>
        <begin position="326"/>
        <end position="343"/>
    </location>
</feature>
<evidence type="ECO:0000313" key="3">
    <source>
        <dbReference type="Proteomes" id="UP000244855"/>
    </source>
</evidence>
<evidence type="ECO:0008006" key="4">
    <source>
        <dbReference type="Google" id="ProtNLM"/>
    </source>
</evidence>
<protein>
    <recommendedName>
        <fullName evidence="4">AhpC-TSA-domain-containing protein</fullName>
    </recommendedName>
</protein>
<feature type="compositionally biased region" description="Basic and acidic residues" evidence="1">
    <location>
        <begin position="358"/>
        <end position="379"/>
    </location>
</feature>
<accession>A0A2V1D706</accession>
<dbReference type="EMBL" id="KZ805565">
    <property type="protein sequence ID" value="PVH93835.1"/>
    <property type="molecule type" value="Genomic_DNA"/>
</dbReference>
<dbReference type="STRING" id="97972.A0A2V1D706"/>
<feature type="compositionally biased region" description="Pro residues" evidence="1">
    <location>
        <begin position="10"/>
        <end position="23"/>
    </location>
</feature>
<dbReference type="Gene3D" id="3.40.30.10">
    <property type="entry name" value="Glutaredoxin"/>
    <property type="match status" value="1"/>
</dbReference>
<feature type="region of interest" description="Disordered" evidence="1">
    <location>
        <begin position="311"/>
        <end position="379"/>
    </location>
</feature>
<dbReference type="InterPro" id="IPR032801">
    <property type="entry name" value="PXL2A/B/C"/>
</dbReference>